<evidence type="ECO:0000313" key="2">
    <source>
        <dbReference type="Proteomes" id="UP000004994"/>
    </source>
</evidence>
<sequence>MTDDDVLLLEKLFVLEGIFFDPNSIDEIDAAYEDVTSRTISSLHKAVEELSTGVEKVRDFDFTAFLSFVFAGIPTKDFSRKIMYSFEFQHFLGEDSSSRTEWYGENGERRS</sequence>
<evidence type="ECO:0000313" key="1">
    <source>
        <dbReference type="EnsemblPlants" id="Solyc01g098670.2.1"/>
    </source>
</evidence>
<dbReference type="PaxDb" id="4081-Solyc01g098670.1.1"/>
<organism evidence="1">
    <name type="scientific">Solanum lycopersicum</name>
    <name type="common">Tomato</name>
    <name type="synonym">Lycopersicon esculentum</name>
    <dbReference type="NCBI Taxonomy" id="4081"/>
    <lineage>
        <taxon>Eukaryota</taxon>
        <taxon>Viridiplantae</taxon>
        <taxon>Streptophyta</taxon>
        <taxon>Embryophyta</taxon>
        <taxon>Tracheophyta</taxon>
        <taxon>Spermatophyta</taxon>
        <taxon>Magnoliopsida</taxon>
        <taxon>eudicotyledons</taxon>
        <taxon>Gunneridae</taxon>
        <taxon>Pentapetalae</taxon>
        <taxon>asterids</taxon>
        <taxon>lamiids</taxon>
        <taxon>Solanales</taxon>
        <taxon>Solanaceae</taxon>
        <taxon>Solanoideae</taxon>
        <taxon>Solaneae</taxon>
        <taxon>Solanum</taxon>
        <taxon>Solanum subgen. Lycopersicon</taxon>
    </lineage>
</organism>
<dbReference type="Gramene" id="Solyc01g098670.2.1">
    <property type="protein sequence ID" value="Solyc01g098670.2.1"/>
    <property type="gene ID" value="Solyc01g098670.2"/>
</dbReference>
<reference evidence="1" key="1">
    <citation type="journal article" date="2012" name="Nature">
        <title>The tomato genome sequence provides insights into fleshy fruit evolution.</title>
        <authorList>
            <consortium name="Tomato Genome Consortium"/>
        </authorList>
    </citation>
    <scope>NUCLEOTIDE SEQUENCE [LARGE SCALE GENOMIC DNA]</scope>
    <source>
        <strain evidence="1">cv. Heinz 1706</strain>
    </source>
</reference>
<dbReference type="InParanoid" id="A0A3Q7F7I9"/>
<protein>
    <submittedName>
        <fullName evidence="1">Uncharacterized protein</fullName>
    </submittedName>
</protein>
<accession>A0A3Q7F7I9</accession>
<dbReference type="Proteomes" id="UP000004994">
    <property type="component" value="Chromosome 1"/>
</dbReference>
<proteinExistence type="predicted"/>
<dbReference type="STRING" id="4081.A0A3Q7F7I9"/>
<keyword evidence="2" id="KW-1185">Reference proteome</keyword>
<name>A0A3Q7F7I9_SOLLC</name>
<dbReference type="EnsemblPlants" id="Solyc01g098670.2.1">
    <property type="protein sequence ID" value="Solyc01g098670.2.1"/>
    <property type="gene ID" value="Solyc01g098670.2"/>
</dbReference>
<reference evidence="1" key="2">
    <citation type="submission" date="2019-01" db="UniProtKB">
        <authorList>
            <consortium name="EnsemblPlants"/>
        </authorList>
    </citation>
    <scope>IDENTIFICATION</scope>
    <source>
        <strain evidence="1">cv. Heinz 1706</strain>
    </source>
</reference>
<dbReference type="AlphaFoldDB" id="A0A3Q7F7I9"/>